<accession>A0ACD5HAI0</accession>
<name>A0ACD5HAI0_9PROT</name>
<reference evidence="1" key="1">
    <citation type="submission" date="2023-06" db="EMBL/GenBank/DDBJ databases">
        <title>Complete and circular genome of Acidithiobacillus ferrianus DSM 107098.</title>
        <authorList>
            <person name="Norris P.R."/>
            <person name="Falagan C."/>
            <person name="Moya-Beltran A."/>
            <person name="Castro M."/>
            <person name="Quatrini R."/>
            <person name="Johnson D.B."/>
        </authorList>
    </citation>
    <scope>NUCLEOTIDE SEQUENCE</scope>
    <source>
        <strain evidence="1">MG</strain>
    </source>
</reference>
<dbReference type="Proteomes" id="UP000470022">
    <property type="component" value="Chromosome"/>
</dbReference>
<evidence type="ECO:0000313" key="1">
    <source>
        <dbReference type="EMBL" id="XRI70287.1"/>
    </source>
</evidence>
<keyword evidence="2" id="KW-1185">Reference proteome</keyword>
<proteinExistence type="predicted"/>
<protein>
    <submittedName>
        <fullName evidence="1">Uncharacterized protein</fullName>
    </submittedName>
</protein>
<dbReference type="EMBL" id="CP127523">
    <property type="protein sequence ID" value="XRI70287.1"/>
    <property type="molecule type" value="Genomic_DNA"/>
</dbReference>
<organism evidence="1 2">
    <name type="scientific">Acidithiobacillus ferrianus</name>
    <dbReference type="NCBI Taxonomy" id="2678518"/>
    <lineage>
        <taxon>Bacteria</taxon>
        <taxon>Pseudomonadati</taxon>
        <taxon>Pseudomonadota</taxon>
        <taxon>Acidithiobacillia</taxon>
        <taxon>Acidithiobacillales</taxon>
        <taxon>Acidithiobacillaceae</taxon>
        <taxon>Acidithiobacillus</taxon>
    </lineage>
</organism>
<evidence type="ECO:0000313" key="2">
    <source>
        <dbReference type="Proteomes" id="UP000470022"/>
    </source>
</evidence>
<sequence>MVPTVLTGDWVYGAVALVSGAWFVRMALRLKTMPKGKEMDQ</sequence>
<gene>
    <name evidence="1" type="ORF">GL267_006275</name>
</gene>